<gene>
    <name evidence="1" type="ORF">PENSOL_c006G00501</name>
</gene>
<keyword evidence="2" id="KW-1185">Reference proteome</keyword>
<proteinExistence type="predicted"/>
<reference evidence="2" key="1">
    <citation type="journal article" date="2017" name="Nat. Microbiol.">
        <title>Global analysis of biosynthetic gene clusters reveals vast potential of secondary metabolite production in Penicillium species.</title>
        <authorList>
            <person name="Nielsen J.C."/>
            <person name="Grijseels S."/>
            <person name="Prigent S."/>
            <person name="Ji B."/>
            <person name="Dainat J."/>
            <person name="Nielsen K.F."/>
            <person name="Frisvad J.C."/>
            <person name="Workman M."/>
            <person name="Nielsen J."/>
        </authorList>
    </citation>
    <scope>NUCLEOTIDE SEQUENCE [LARGE SCALE GENOMIC DNA]</scope>
    <source>
        <strain evidence="2">IBT 29525</strain>
    </source>
</reference>
<organism evidence="1 2">
    <name type="scientific">Penicillium solitum</name>
    <dbReference type="NCBI Taxonomy" id="60172"/>
    <lineage>
        <taxon>Eukaryota</taxon>
        <taxon>Fungi</taxon>
        <taxon>Dikarya</taxon>
        <taxon>Ascomycota</taxon>
        <taxon>Pezizomycotina</taxon>
        <taxon>Eurotiomycetes</taxon>
        <taxon>Eurotiomycetidae</taxon>
        <taxon>Eurotiales</taxon>
        <taxon>Aspergillaceae</taxon>
        <taxon>Penicillium</taxon>
    </lineage>
</organism>
<name>A0A1V6RDP4_9EURO</name>
<dbReference type="Proteomes" id="UP000191612">
    <property type="component" value="Unassembled WGS sequence"/>
</dbReference>
<accession>A0A1V6RDP4</accession>
<dbReference type="EMBL" id="MDYO01000006">
    <property type="protein sequence ID" value="OQD99423.1"/>
    <property type="molecule type" value="Genomic_DNA"/>
</dbReference>
<evidence type="ECO:0000313" key="2">
    <source>
        <dbReference type="Proteomes" id="UP000191612"/>
    </source>
</evidence>
<sequence>MASVMRSHPSSFNLALGPMENLDYSMKLFADTIEFLALLGVKDVRAAVVAL</sequence>
<evidence type="ECO:0000313" key="1">
    <source>
        <dbReference type="EMBL" id="OQD99423.1"/>
    </source>
</evidence>
<comment type="caution">
    <text evidence="1">The sequence shown here is derived from an EMBL/GenBank/DDBJ whole genome shotgun (WGS) entry which is preliminary data.</text>
</comment>
<dbReference type="AlphaFoldDB" id="A0A1V6RDP4"/>
<protein>
    <submittedName>
        <fullName evidence="1">Uncharacterized protein</fullName>
    </submittedName>
</protein>